<evidence type="ECO:0000256" key="1">
    <source>
        <dbReference type="ARBA" id="ARBA00003469"/>
    </source>
</evidence>
<dbReference type="EMBL" id="CDMZ01003487">
    <property type="protein sequence ID" value="CEM46551.1"/>
    <property type="molecule type" value="Genomic_DNA"/>
</dbReference>
<dbReference type="GO" id="GO:0016740">
    <property type="term" value="F:transferase activity"/>
    <property type="evidence" value="ECO:0007669"/>
    <property type="project" value="UniProtKB-KW"/>
</dbReference>
<reference evidence="13" key="1">
    <citation type="submission" date="2014-11" db="EMBL/GenBank/DDBJ databases">
        <authorList>
            <person name="Otto D Thomas"/>
            <person name="Naeem Raeece"/>
        </authorList>
    </citation>
    <scope>NUCLEOTIDE SEQUENCE</scope>
</reference>
<feature type="domain" description="SsuA/THI5-like" evidence="12">
    <location>
        <begin position="18"/>
        <end position="251"/>
    </location>
</feature>
<evidence type="ECO:0000256" key="8">
    <source>
        <dbReference type="ARBA" id="ARBA00022977"/>
    </source>
</evidence>
<evidence type="ECO:0000256" key="11">
    <source>
        <dbReference type="ARBA" id="ARBA00048179"/>
    </source>
</evidence>
<protein>
    <recommendedName>
        <fullName evidence="10">Thiamine pyrimidine synthase</fullName>
    </recommendedName>
</protein>
<keyword evidence="5" id="KW-0808">Transferase</keyword>
<keyword evidence="8" id="KW-0784">Thiamine biosynthesis</keyword>
<dbReference type="UniPathway" id="UPA00060"/>
<comment type="subunit">
    <text evidence="4">Homodimer.</text>
</comment>
<dbReference type="AlphaFoldDB" id="A0A0G4HQJ1"/>
<dbReference type="PANTHER" id="PTHR31528">
    <property type="entry name" value="4-AMINO-5-HYDROXYMETHYL-2-METHYLPYRIMIDINE PHOSPHATE SYNTHASE THI11-RELATED"/>
    <property type="match status" value="1"/>
</dbReference>
<comment type="pathway">
    <text evidence="2">Cofactor biosynthesis; thiamine diphosphate biosynthesis.</text>
</comment>
<dbReference type="InterPro" id="IPR027939">
    <property type="entry name" value="NMT1/THI5"/>
</dbReference>
<evidence type="ECO:0000256" key="7">
    <source>
        <dbReference type="ARBA" id="ARBA00022898"/>
    </source>
</evidence>
<dbReference type="InterPro" id="IPR015168">
    <property type="entry name" value="SsuA/THI5"/>
</dbReference>
<dbReference type="Pfam" id="PF09084">
    <property type="entry name" value="NMT1"/>
    <property type="match status" value="1"/>
</dbReference>
<comment type="similarity">
    <text evidence="3">Belongs to the NMT1/THI5 family.</text>
</comment>
<accession>A0A0G4HQJ1</accession>
<keyword evidence="9" id="KW-0408">Iron</keyword>
<keyword evidence="7" id="KW-0663">Pyridoxal phosphate</keyword>
<dbReference type="SUPFAM" id="SSF53850">
    <property type="entry name" value="Periplasmic binding protein-like II"/>
    <property type="match status" value="1"/>
</dbReference>
<evidence type="ECO:0000256" key="6">
    <source>
        <dbReference type="ARBA" id="ARBA00022723"/>
    </source>
</evidence>
<evidence type="ECO:0000313" key="13">
    <source>
        <dbReference type="EMBL" id="CEM46551.1"/>
    </source>
</evidence>
<dbReference type="GO" id="GO:0009228">
    <property type="term" value="P:thiamine biosynthetic process"/>
    <property type="evidence" value="ECO:0007669"/>
    <property type="project" value="UniProtKB-KW"/>
</dbReference>
<comment type="function">
    <text evidence="1">Responsible for the formation of the pyrimidine heterocycle in the thiamine biosynthesis pathway. Catalyzes the formation of hydroxymethylpyrimidine phosphate (HMP-P) from histidine and pyridoxal phosphate (PLP). The protein uses PLP and the active site histidine to form HMP-P, generating an inactive enzyme. The enzyme can only undergo a single turnover, which suggests it is a suicide enzyme.</text>
</comment>
<organism evidence="13">
    <name type="scientific">Chromera velia CCMP2878</name>
    <dbReference type="NCBI Taxonomy" id="1169474"/>
    <lineage>
        <taxon>Eukaryota</taxon>
        <taxon>Sar</taxon>
        <taxon>Alveolata</taxon>
        <taxon>Colpodellida</taxon>
        <taxon>Chromeraceae</taxon>
        <taxon>Chromera</taxon>
    </lineage>
</organism>
<sequence length="344" mass="37649">MSSGPPAVIRVALDWTPNTNHIGFFIAKHKGWFKDAGLDVQFVLPDQKDVQGAELTPARKVPAGFAEFAVTPSESAISFHTSEPDKPRLVAVAALLQKSTSSICVTEKSGIERPKQLDGRKYASYVGRFEMAIVRQMVINDGGKGDVEEVPLKFHGYGDEAAMQYSSVVEASLAASGADASWIFSHWEGVMAKRNGAPVREFSLEDFGVPYGYAPVLVAHPEMLSQRSEAVKAFMDAVSRGFEYAEKEPMESAKILQIESGHASCSDLSFLEESMKRLQGCFLTEKGTETVPEGKWGVMAEDRWAAFLAFLQAHRVLTDREGKHLSPESVPEPSALFSNAFLPK</sequence>
<dbReference type="Gene3D" id="3.40.190.10">
    <property type="entry name" value="Periplasmic binding protein-like II"/>
    <property type="match status" value="2"/>
</dbReference>
<comment type="catalytic activity">
    <reaction evidence="11">
        <text>N(6)-(pyridoxal phosphate)-L-lysyl-[4-amino-5-hydroxymethyl-2-methylpyrimidine phosphate synthase] + L-histidyl-[4-amino-5-hydroxymethyl-2-methylpyrimidine phosphate synthase] + 2 Fe(3+) + 4 H2O = L-lysyl-[4-amino-5-hydroxymethyl-2-methylpyrimidine phosphate synthase] + (2S)-2-amino-5-hydroxy-4-oxopentanoyl-[4-amino-5-hydroxymethyl-2-methylpyrimidine phosphate synthase] + 4-amino-2-methyl-5-(phosphooxymethyl)pyrimidine + 3-oxopropanoate + 2 Fe(2+) + 2 H(+)</text>
        <dbReference type="Rhea" id="RHEA:65756"/>
        <dbReference type="Rhea" id="RHEA-COMP:16892"/>
        <dbReference type="Rhea" id="RHEA-COMP:16893"/>
        <dbReference type="Rhea" id="RHEA-COMP:16894"/>
        <dbReference type="Rhea" id="RHEA-COMP:16895"/>
        <dbReference type="ChEBI" id="CHEBI:15377"/>
        <dbReference type="ChEBI" id="CHEBI:15378"/>
        <dbReference type="ChEBI" id="CHEBI:29033"/>
        <dbReference type="ChEBI" id="CHEBI:29034"/>
        <dbReference type="ChEBI" id="CHEBI:29969"/>
        <dbReference type="ChEBI" id="CHEBI:29979"/>
        <dbReference type="ChEBI" id="CHEBI:33190"/>
        <dbReference type="ChEBI" id="CHEBI:58354"/>
        <dbReference type="ChEBI" id="CHEBI:143915"/>
        <dbReference type="ChEBI" id="CHEBI:157692"/>
    </reaction>
    <physiologicalReaction direction="left-to-right" evidence="11">
        <dbReference type="Rhea" id="RHEA:65757"/>
    </physiologicalReaction>
</comment>
<evidence type="ECO:0000256" key="10">
    <source>
        <dbReference type="ARBA" id="ARBA00033171"/>
    </source>
</evidence>
<gene>
    <name evidence="13" type="ORF">Cvel_7951</name>
</gene>
<dbReference type="VEuPathDB" id="CryptoDB:Cvel_7951"/>
<evidence type="ECO:0000256" key="3">
    <source>
        <dbReference type="ARBA" id="ARBA00009406"/>
    </source>
</evidence>
<dbReference type="PhylomeDB" id="A0A0G4HQJ1"/>
<dbReference type="GO" id="GO:0009229">
    <property type="term" value="P:thiamine diphosphate biosynthetic process"/>
    <property type="evidence" value="ECO:0007669"/>
    <property type="project" value="UniProtKB-UniPathway"/>
</dbReference>
<evidence type="ECO:0000256" key="4">
    <source>
        <dbReference type="ARBA" id="ARBA00011738"/>
    </source>
</evidence>
<evidence type="ECO:0000256" key="5">
    <source>
        <dbReference type="ARBA" id="ARBA00022679"/>
    </source>
</evidence>
<name>A0A0G4HQJ1_9ALVE</name>
<dbReference type="GO" id="GO:0046872">
    <property type="term" value="F:metal ion binding"/>
    <property type="evidence" value="ECO:0007669"/>
    <property type="project" value="UniProtKB-KW"/>
</dbReference>
<evidence type="ECO:0000256" key="2">
    <source>
        <dbReference type="ARBA" id="ARBA00004948"/>
    </source>
</evidence>
<dbReference type="PANTHER" id="PTHR31528:SF1">
    <property type="entry name" value="4-AMINO-5-HYDROXYMETHYL-2-METHYLPYRIMIDINE PHOSPHATE SYNTHASE THI11-RELATED"/>
    <property type="match status" value="1"/>
</dbReference>
<keyword evidence="6" id="KW-0479">Metal-binding</keyword>
<evidence type="ECO:0000259" key="12">
    <source>
        <dbReference type="Pfam" id="PF09084"/>
    </source>
</evidence>
<proteinExistence type="inferred from homology"/>
<evidence type="ECO:0000256" key="9">
    <source>
        <dbReference type="ARBA" id="ARBA00023004"/>
    </source>
</evidence>